<dbReference type="CDD" id="cd01651">
    <property type="entry name" value="RT_G2_intron"/>
    <property type="match status" value="1"/>
</dbReference>
<dbReference type="NCBIfam" id="TIGR04416">
    <property type="entry name" value="group_II_RT_mat"/>
    <property type="match status" value="1"/>
</dbReference>
<feature type="domain" description="Reverse transcriptase" evidence="3">
    <location>
        <begin position="90"/>
        <end position="340"/>
    </location>
</feature>
<name>A0A2L0EHP2_SORCE</name>
<keyword evidence="4" id="KW-0548">Nucleotidyltransferase</keyword>
<dbReference type="InterPro" id="IPR051083">
    <property type="entry name" value="GrpII_Intron_Splice-Mob/Def"/>
</dbReference>
<dbReference type="PROSITE" id="PS50878">
    <property type="entry name" value="RT_POL"/>
    <property type="match status" value="1"/>
</dbReference>
<dbReference type="AlphaFoldDB" id="A0A2L0EHP2"/>
<accession>A0A2L0EHP2</accession>
<keyword evidence="4" id="KW-0695">RNA-directed DNA polymerase</keyword>
<evidence type="ECO:0000313" key="5">
    <source>
        <dbReference type="Proteomes" id="UP000238348"/>
    </source>
</evidence>
<protein>
    <submittedName>
        <fullName evidence="4">RNA-directed DNA polymerase</fullName>
    </submittedName>
</protein>
<dbReference type="InterPro" id="IPR000477">
    <property type="entry name" value="RT_dom"/>
</dbReference>
<dbReference type="PANTHER" id="PTHR34047:SF8">
    <property type="entry name" value="PROTEIN YKFC"/>
    <property type="match status" value="1"/>
</dbReference>
<dbReference type="PANTHER" id="PTHR34047">
    <property type="entry name" value="NUCLEAR INTRON MATURASE 1, MITOCHONDRIAL-RELATED"/>
    <property type="match status" value="1"/>
</dbReference>
<keyword evidence="4" id="KW-0808">Transferase</keyword>
<evidence type="ECO:0000256" key="2">
    <source>
        <dbReference type="SAM" id="MobiDB-lite"/>
    </source>
</evidence>
<dbReference type="InterPro" id="IPR043502">
    <property type="entry name" value="DNA/RNA_pol_sf"/>
</dbReference>
<dbReference type="Pfam" id="PF00078">
    <property type="entry name" value="RVT_1"/>
    <property type="match status" value="1"/>
</dbReference>
<dbReference type="EMBL" id="CP012673">
    <property type="protein sequence ID" value="AUX38814.1"/>
    <property type="molecule type" value="Genomic_DNA"/>
</dbReference>
<feature type="region of interest" description="Disordered" evidence="2">
    <location>
        <begin position="1"/>
        <end position="22"/>
    </location>
</feature>
<evidence type="ECO:0000313" key="4">
    <source>
        <dbReference type="EMBL" id="AUX38814.1"/>
    </source>
</evidence>
<organism evidence="4 5">
    <name type="scientific">Sorangium cellulosum</name>
    <name type="common">Polyangium cellulosum</name>
    <dbReference type="NCBI Taxonomy" id="56"/>
    <lineage>
        <taxon>Bacteria</taxon>
        <taxon>Pseudomonadati</taxon>
        <taxon>Myxococcota</taxon>
        <taxon>Polyangia</taxon>
        <taxon>Polyangiales</taxon>
        <taxon>Polyangiaceae</taxon>
        <taxon>Sorangium</taxon>
    </lineage>
</organism>
<reference evidence="4 5" key="1">
    <citation type="submission" date="2015-09" db="EMBL/GenBank/DDBJ databases">
        <title>Sorangium comparison.</title>
        <authorList>
            <person name="Zaburannyi N."/>
            <person name="Bunk B."/>
            <person name="Overmann J."/>
            <person name="Mueller R."/>
        </authorList>
    </citation>
    <scope>NUCLEOTIDE SEQUENCE [LARGE SCALE GENOMIC DNA]</scope>
    <source>
        <strain evidence="4 5">So ce26</strain>
    </source>
</reference>
<gene>
    <name evidence="4" type="ORF">SOCE26_001920</name>
</gene>
<evidence type="ECO:0000259" key="3">
    <source>
        <dbReference type="PROSITE" id="PS50878"/>
    </source>
</evidence>
<evidence type="ECO:0000256" key="1">
    <source>
        <dbReference type="ARBA" id="ARBA00034120"/>
    </source>
</evidence>
<dbReference type="InterPro" id="IPR030931">
    <property type="entry name" value="Group_II_RT_mat"/>
</dbReference>
<sequence length="468" mass="54728">MEGRHAAEGKPAERNALRAQDRKGALTDLARVGERAARNKGERFVNLLSHVRVPLLKEAYLRLRKNAAAGVDGETWKSYGEQLDARLSDLQDRIHRGAYHPPPVRRVHIPKGDGRTRPLGIPSLEDKIVQQAVRTVIEPIYERSEFVGVSYGFRPGRSQHLALDALHVAICRKTSWVLDADIRSFFDTIDHGWMQKFIEHRIGDKRLVRLLMKWLHAGVIEDGEWHRVEEGTPQGGIISPLMANIYLHDVLDLWILKWRRTQARGQVYYVRYADDLVMAFEYEQDARAMRKALAERLVQFGLELHPDKTRVLRFGRFAKKDSALDGRQRPETFDFLGFTHICGNGRHGRFWLVRRTSRKKRAAKIANVKEQIRRRMHDSPGSQYQWLVQVLVGHYRYYGVPGNYQALDSFRQQIEAAWHRRLQRRSQRGRWNATQWRKFAERYPLPRPRIYHPKPLERFQARCSHPLT</sequence>
<dbReference type="GO" id="GO:0003964">
    <property type="term" value="F:RNA-directed DNA polymerase activity"/>
    <property type="evidence" value="ECO:0007669"/>
    <property type="project" value="UniProtKB-KW"/>
</dbReference>
<dbReference type="SUPFAM" id="SSF56672">
    <property type="entry name" value="DNA/RNA polymerases"/>
    <property type="match status" value="1"/>
</dbReference>
<dbReference type="OrthoDB" id="5366084at2"/>
<proteinExistence type="inferred from homology"/>
<comment type="similarity">
    <text evidence="1">Belongs to the bacterial reverse transcriptase family.</text>
</comment>
<dbReference type="Proteomes" id="UP000238348">
    <property type="component" value="Chromosome"/>
</dbReference>